<keyword evidence="7" id="KW-1185">Reference proteome</keyword>
<dbReference type="RefSeq" id="WP_093278608.1">
    <property type="nucleotide sequence ID" value="NZ_FNOK01000096.1"/>
</dbReference>
<dbReference type="InterPro" id="IPR036661">
    <property type="entry name" value="Luciferase-like_sf"/>
</dbReference>
<gene>
    <name evidence="6" type="ORF">SAMN05216215_10967</name>
</gene>
<keyword evidence="3" id="KW-0560">Oxidoreductase</keyword>
<evidence type="ECO:0000313" key="6">
    <source>
        <dbReference type="EMBL" id="SDZ54987.1"/>
    </source>
</evidence>
<dbReference type="OrthoDB" id="4566556at2"/>
<reference evidence="7" key="1">
    <citation type="submission" date="2016-10" db="EMBL/GenBank/DDBJ databases">
        <authorList>
            <person name="Varghese N."/>
            <person name="Submissions S."/>
        </authorList>
    </citation>
    <scope>NUCLEOTIDE SEQUENCE [LARGE SCALE GENOMIC DNA]</scope>
    <source>
        <strain evidence="7">CGMCC 4.3530</strain>
    </source>
</reference>
<dbReference type="GO" id="GO:0008726">
    <property type="term" value="F:alkanesulfonate monooxygenase activity"/>
    <property type="evidence" value="ECO:0007669"/>
    <property type="project" value="TreeGrafter"/>
</dbReference>
<dbReference type="PANTHER" id="PTHR42847:SF4">
    <property type="entry name" value="ALKANESULFONATE MONOOXYGENASE-RELATED"/>
    <property type="match status" value="1"/>
</dbReference>
<accession>A0A1H3TY43</accession>
<dbReference type="PANTHER" id="PTHR42847">
    <property type="entry name" value="ALKANESULFONATE MONOOXYGENASE"/>
    <property type="match status" value="1"/>
</dbReference>
<evidence type="ECO:0000313" key="7">
    <source>
        <dbReference type="Proteomes" id="UP000199529"/>
    </source>
</evidence>
<sequence length="304" mass="31934">MPVEIGIFLPGAADEEIREAAYHAVDAELDAIWSGDHLANGVPSLDGMLALATAAAVTECIDIGFAVYLPALRPHVCAAKQIATLQHLTGGDRLHLGIGVGDHDSGYAAVGLDAATRGRRTDEFLQLLPSLLAGEPTALPHGATAQLAPAAAVPPLWIGGSAPAALRRAARFGDGWFAELHTPEEVRTHAALLSELAEQHDREAPRLAIAIQGSLVERPDDRVHDRCAENLAASFGIPVDDARDRVVAGTPEQVAEQLAAYAEAGVEKIALAVDGDWHDSCDLLGQVRQILAPGGRPKCARSSR</sequence>
<evidence type="ECO:0000256" key="2">
    <source>
        <dbReference type="ARBA" id="ARBA00022643"/>
    </source>
</evidence>
<evidence type="ECO:0000256" key="1">
    <source>
        <dbReference type="ARBA" id="ARBA00022630"/>
    </source>
</evidence>
<evidence type="ECO:0000259" key="5">
    <source>
        <dbReference type="Pfam" id="PF00296"/>
    </source>
</evidence>
<dbReference type="AlphaFoldDB" id="A0A1H3TY43"/>
<organism evidence="6 7">
    <name type="scientific">Saccharopolyspora shandongensis</name>
    <dbReference type="NCBI Taxonomy" id="418495"/>
    <lineage>
        <taxon>Bacteria</taxon>
        <taxon>Bacillati</taxon>
        <taxon>Actinomycetota</taxon>
        <taxon>Actinomycetes</taxon>
        <taxon>Pseudonocardiales</taxon>
        <taxon>Pseudonocardiaceae</taxon>
        <taxon>Saccharopolyspora</taxon>
    </lineage>
</organism>
<dbReference type="InterPro" id="IPR050172">
    <property type="entry name" value="SsuD_RutA_monooxygenase"/>
</dbReference>
<keyword evidence="1" id="KW-0285">Flavoprotein</keyword>
<evidence type="ECO:0000256" key="3">
    <source>
        <dbReference type="ARBA" id="ARBA00023002"/>
    </source>
</evidence>
<keyword evidence="4 6" id="KW-0503">Monooxygenase</keyword>
<dbReference type="Pfam" id="PF00296">
    <property type="entry name" value="Bac_luciferase"/>
    <property type="match status" value="1"/>
</dbReference>
<protein>
    <submittedName>
        <fullName evidence="6">Flavin-dependent oxidoreductase, luciferase family (Includes alkanesulfonate monooxygenase SsuD and methylene tetrahydromethanopterin reductase)</fullName>
    </submittedName>
</protein>
<evidence type="ECO:0000256" key="4">
    <source>
        <dbReference type="ARBA" id="ARBA00023033"/>
    </source>
</evidence>
<feature type="domain" description="Luciferase-like" evidence="5">
    <location>
        <begin position="15"/>
        <end position="222"/>
    </location>
</feature>
<dbReference type="EMBL" id="FNOK01000096">
    <property type="protein sequence ID" value="SDZ54987.1"/>
    <property type="molecule type" value="Genomic_DNA"/>
</dbReference>
<dbReference type="InterPro" id="IPR011251">
    <property type="entry name" value="Luciferase-like_dom"/>
</dbReference>
<proteinExistence type="predicted"/>
<dbReference type="GO" id="GO:0046306">
    <property type="term" value="P:alkanesulfonate catabolic process"/>
    <property type="evidence" value="ECO:0007669"/>
    <property type="project" value="TreeGrafter"/>
</dbReference>
<dbReference type="Gene3D" id="3.20.20.30">
    <property type="entry name" value="Luciferase-like domain"/>
    <property type="match status" value="1"/>
</dbReference>
<keyword evidence="2" id="KW-0288">FMN</keyword>
<name>A0A1H3TY43_9PSEU</name>
<dbReference type="Proteomes" id="UP000199529">
    <property type="component" value="Unassembled WGS sequence"/>
</dbReference>
<dbReference type="STRING" id="418495.SAMN05216215_10967"/>
<dbReference type="SUPFAM" id="SSF51679">
    <property type="entry name" value="Bacterial luciferase-like"/>
    <property type="match status" value="1"/>
</dbReference>